<dbReference type="GO" id="GO:0008253">
    <property type="term" value="F:5'-nucleotidase activity"/>
    <property type="evidence" value="ECO:0007669"/>
    <property type="project" value="TreeGrafter"/>
</dbReference>
<dbReference type="AlphaFoldDB" id="A0A419VW89"/>
<dbReference type="InterPro" id="IPR006179">
    <property type="entry name" value="5_nucleotidase/apyrase"/>
</dbReference>
<evidence type="ECO:0000259" key="1">
    <source>
        <dbReference type="Pfam" id="PF02872"/>
    </source>
</evidence>
<protein>
    <submittedName>
        <fullName evidence="2">5'-nucleotidase-like protein</fullName>
    </submittedName>
</protein>
<evidence type="ECO:0000313" key="3">
    <source>
        <dbReference type="Proteomes" id="UP000283387"/>
    </source>
</evidence>
<keyword evidence="3" id="KW-1185">Reference proteome</keyword>
<proteinExistence type="predicted"/>
<dbReference type="GO" id="GO:0008768">
    <property type="term" value="F:UDP-sugar diphosphatase activity"/>
    <property type="evidence" value="ECO:0007669"/>
    <property type="project" value="TreeGrafter"/>
</dbReference>
<name>A0A419VW89_9BACT</name>
<dbReference type="PROSITE" id="PS51257">
    <property type="entry name" value="PROKAR_LIPOPROTEIN"/>
    <property type="match status" value="1"/>
</dbReference>
<evidence type="ECO:0000313" key="2">
    <source>
        <dbReference type="EMBL" id="RKD86420.1"/>
    </source>
</evidence>
<dbReference type="SUPFAM" id="SSF55816">
    <property type="entry name" value="5'-nucleotidase (syn. UDP-sugar hydrolase), C-terminal domain"/>
    <property type="match status" value="1"/>
</dbReference>
<dbReference type="EMBL" id="RAPN01000004">
    <property type="protein sequence ID" value="RKD86420.1"/>
    <property type="molecule type" value="Genomic_DNA"/>
</dbReference>
<dbReference type="Proteomes" id="UP000283387">
    <property type="component" value="Unassembled WGS sequence"/>
</dbReference>
<dbReference type="PRINTS" id="PR01607">
    <property type="entry name" value="APYRASEFAMLY"/>
</dbReference>
<dbReference type="PANTHER" id="PTHR11575">
    <property type="entry name" value="5'-NUCLEOTIDASE-RELATED"/>
    <property type="match status" value="1"/>
</dbReference>
<dbReference type="InterPro" id="IPR036907">
    <property type="entry name" value="5'-Nucleotdase_C_sf"/>
</dbReference>
<dbReference type="GO" id="GO:0030288">
    <property type="term" value="C:outer membrane-bounded periplasmic space"/>
    <property type="evidence" value="ECO:0007669"/>
    <property type="project" value="TreeGrafter"/>
</dbReference>
<organism evidence="2 3">
    <name type="scientific">Mangrovibacterium diazotrophicum</name>
    <dbReference type="NCBI Taxonomy" id="1261403"/>
    <lineage>
        <taxon>Bacteria</taxon>
        <taxon>Pseudomonadati</taxon>
        <taxon>Bacteroidota</taxon>
        <taxon>Bacteroidia</taxon>
        <taxon>Marinilabiliales</taxon>
        <taxon>Prolixibacteraceae</taxon>
        <taxon>Mangrovibacterium</taxon>
    </lineage>
</organism>
<sequence length="251" mass="28526">MRKIVLLIAALSVLLSCKTKLIVHDFKADNIPNYQNISTIDSSIVNFVQPYSAELDREMHEVIAESSVELIKKKPESLLTNYLSDLILHEGQMFASRYPGRPIPDAAFLNYGSIRINLPKGKITVGKIFEMMPFENEIVILKLKGEDLWKMADKIAENEGDCVAGMKLTIKDGKVETFEINNKPVNRGINYWLVTIDYVANGGDDMTMFQNRETIINTGIKLRDCFIEHMQNEYDAGRTISPKLDGRIMYE</sequence>
<dbReference type="GO" id="GO:0009166">
    <property type="term" value="P:nucleotide catabolic process"/>
    <property type="evidence" value="ECO:0007669"/>
    <property type="project" value="InterPro"/>
</dbReference>
<feature type="domain" description="5'-Nucleotidase C-terminal" evidence="1">
    <location>
        <begin position="73"/>
        <end position="210"/>
    </location>
</feature>
<dbReference type="InterPro" id="IPR008334">
    <property type="entry name" value="5'-Nucleotdase_C"/>
</dbReference>
<accession>A0A419VW89</accession>
<dbReference type="PANTHER" id="PTHR11575:SF24">
    <property type="entry name" value="5'-NUCLEOTIDASE"/>
    <property type="match status" value="1"/>
</dbReference>
<comment type="caution">
    <text evidence="2">The sequence shown here is derived from an EMBL/GenBank/DDBJ whole genome shotgun (WGS) entry which is preliminary data.</text>
</comment>
<gene>
    <name evidence="2" type="ORF">BC643_4113</name>
</gene>
<reference evidence="2 3" key="1">
    <citation type="submission" date="2018-09" db="EMBL/GenBank/DDBJ databases">
        <title>Genomic Encyclopedia of Archaeal and Bacterial Type Strains, Phase II (KMG-II): from individual species to whole genera.</title>
        <authorList>
            <person name="Goeker M."/>
        </authorList>
    </citation>
    <scope>NUCLEOTIDE SEQUENCE [LARGE SCALE GENOMIC DNA]</scope>
    <source>
        <strain evidence="2 3">DSM 27148</strain>
    </source>
</reference>
<dbReference type="Pfam" id="PF02872">
    <property type="entry name" value="5_nucleotid_C"/>
    <property type="match status" value="1"/>
</dbReference>
<dbReference type="OrthoDB" id="4762412at2"/>
<dbReference type="RefSeq" id="WP_120275118.1">
    <property type="nucleotide sequence ID" value="NZ_RAPN01000004.1"/>
</dbReference>
<dbReference type="Gene3D" id="3.90.780.10">
    <property type="entry name" value="5'-Nucleotidase, C-terminal domain"/>
    <property type="match status" value="1"/>
</dbReference>